<keyword evidence="6 7" id="KW-0472">Membrane</keyword>
<evidence type="ECO:0000313" key="10">
    <source>
        <dbReference type="Proteomes" id="UP000249260"/>
    </source>
</evidence>
<comment type="similarity">
    <text evidence="7">Belongs to the binding-protein-dependent transport system permease family.</text>
</comment>
<evidence type="ECO:0000256" key="2">
    <source>
        <dbReference type="ARBA" id="ARBA00022448"/>
    </source>
</evidence>
<feature type="transmembrane region" description="Helical" evidence="7">
    <location>
        <begin position="143"/>
        <end position="164"/>
    </location>
</feature>
<evidence type="ECO:0000259" key="8">
    <source>
        <dbReference type="PROSITE" id="PS50928"/>
    </source>
</evidence>
<evidence type="ECO:0000256" key="5">
    <source>
        <dbReference type="ARBA" id="ARBA00022989"/>
    </source>
</evidence>
<dbReference type="EMBL" id="QLUW01000006">
    <property type="protein sequence ID" value="RAP73673.1"/>
    <property type="molecule type" value="Genomic_DNA"/>
</dbReference>
<feature type="transmembrane region" description="Helical" evidence="7">
    <location>
        <begin position="71"/>
        <end position="100"/>
    </location>
</feature>
<gene>
    <name evidence="9" type="ORF">DL346_25740</name>
</gene>
<feature type="transmembrane region" description="Helical" evidence="7">
    <location>
        <begin position="112"/>
        <end position="131"/>
    </location>
</feature>
<keyword evidence="3" id="KW-1003">Cell membrane</keyword>
<dbReference type="PROSITE" id="PS50928">
    <property type="entry name" value="ABC_TM1"/>
    <property type="match status" value="1"/>
</dbReference>
<evidence type="ECO:0000256" key="7">
    <source>
        <dbReference type="RuleBase" id="RU363032"/>
    </source>
</evidence>
<dbReference type="GO" id="GO:0055085">
    <property type="term" value="P:transmembrane transport"/>
    <property type="evidence" value="ECO:0007669"/>
    <property type="project" value="InterPro"/>
</dbReference>
<evidence type="ECO:0000256" key="3">
    <source>
        <dbReference type="ARBA" id="ARBA00022475"/>
    </source>
</evidence>
<keyword evidence="2 7" id="KW-0813">Transport</keyword>
<comment type="subcellular location">
    <subcellularLocation>
        <location evidence="1 7">Cell membrane</location>
        <topology evidence="1 7">Multi-pass membrane protein</topology>
    </subcellularLocation>
</comment>
<keyword evidence="5 7" id="KW-1133">Transmembrane helix</keyword>
<dbReference type="Gene3D" id="1.10.3720.10">
    <property type="entry name" value="MetI-like"/>
    <property type="match status" value="1"/>
</dbReference>
<evidence type="ECO:0000313" key="9">
    <source>
        <dbReference type="EMBL" id="RAP73673.1"/>
    </source>
</evidence>
<reference evidence="9 10" key="1">
    <citation type="submission" date="2018-06" db="EMBL/GenBank/DDBJ databases">
        <title>Paenibacillus montanisoli sp. nov., isolated from mountain area soil.</title>
        <authorList>
            <person name="Wu M."/>
        </authorList>
    </citation>
    <scope>NUCLEOTIDE SEQUENCE [LARGE SCALE GENOMIC DNA]</scope>
    <source>
        <strain evidence="9 10">RA17</strain>
    </source>
</reference>
<dbReference type="GO" id="GO:0005886">
    <property type="term" value="C:plasma membrane"/>
    <property type="evidence" value="ECO:0007669"/>
    <property type="project" value="UniProtKB-SubCell"/>
</dbReference>
<dbReference type="Pfam" id="PF00528">
    <property type="entry name" value="BPD_transp_1"/>
    <property type="match status" value="1"/>
</dbReference>
<dbReference type="PANTHER" id="PTHR43744:SF9">
    <property type="entry name" value="POLYGALACTURONAN_RHAMNOGALACTURONAN TRANSPORT SYSTEM PERMEASE PROTEIN YTCP"/>
    <property type="match status" value="1"/>
</dbReference>
<dbReference type="InterPro" id="IPR000515">
    <property type="entry name" value="MetI-like"/>
</dbReference>
<name>A0A328TVY2_9BACL</name>
<evidence type="ECO:0000256" key="1">
    <source>
        <dbReference type="ARBA" id="ARBA00004651"/>
    </source>
</evidence>
<feature type="transmembrane region" description="Helical" evidence="7">
    <location>
        <begin position="189"/>
        <end position="210"/>
    </location>
</feature>
<dbReference type="CDD" id="cd06261">
    <property type="entry name" value="TM_PBP2"/>
    <property type="match status" value="1"/>
</dbReference>
<comment type="caution">
    <text evidence="9">The sequence shown here is derived from an EMBL/GenBank/DDBJ whole genome shotgun (WGS) entry which is preliminary data.</text>
</comment>
<protein>
    <submittedName>
        <fullName evidence="9">Carbohydrate ABC transporter permease</fullName>
    </submittedName>
</protein>
<proteinExistence type="inferred from homology"/>
<dbReference type="SUPFAM" id="SSF161098">
    <property type="entry name" value="MetI-like"/>
    <property type="match status" value="1"/>
</dbReference>
<dbReference type="OrthoDB" id="2565528at2"/>
<dbReference type="AlphaFoldDB" id="A0A328TVY2"/>
<dbReference type="Proteomes" id="UP000249260">
    <property type="component" value="Unassembled WGS sequence"/>
</dbReference>
<feature type="domain" description="ABC transmembrane type-1" evidence="8">
    <location>
        <begin position="75"/>
        <end position="277"/>
    </location>
</feature>
<evidence type="ECO:0000256" key="4">
    <source>
        <dbReference type="ARBA" id="ARBA00022692"/>
    </source>
</evidence>
<accession>A0A328TVY2</accession>
<dbReference type="RefSeq" id="WP_112885256.1">
    <property type="nucleotide sequence ID" value="NZ_QLUW01000006.1"/>
</dbReference>
<keyword evidence="10" id="KW-1185">Reference proteome</keyword>
<evidence type="ECO:0000256" key="6">
    <source>
        <dbReference type="ARBA" id="ARBA00023136"/>
    </source>
</evidence>
<dbReference type="InterPro" id="IPR035906">
    <property type="entry name" value="MetI-like_sf"/>
</dbReference>
<keyword evidence="4 7" id="KW-0812">Transmembrane</keyword>
<organism evidence="9 10">
    <name type="scientific">Paenibacillus montanisoli</name>
    <dbReference type="NCBI Taxonomy" id="2081970"/>
    <lineage>
        <taxon>Bacteria</taxon>
        <taxon>Bacillati</taxon>
        <taxon>Bacillota</taxon>
        <taxon>Bacilli</taxon>
        <taxon>Bacillales</taxon>
        <taxon>Paenibacillaceae</taxon>
        <taxon>Paenibacillus</taxon>
    </lineage>
</organism>
<sequence length="295" mass="33755">MVRNQTFGTKAAEALLIAALALISFSSLFPIIHNLAISFSSPAKAMAGFVTVFPKEFNLESYKKLFEDSVFFQSFWISVKRVGITCFISFFISLLMAYPLSRSRREFKLRDVYMWLLIFSMMFNGGLIPFYLIIRQMGLMNSFWVLVLPMLVNVFNVILIVNYFRSIPKELDESAAMDGAGPWYKAFRIYMPLSMPVLATTTLFLIVTVWNEFMLGMMFINHEDSIPLQTYMQQIVVRIDPTLIKSIEDVKRLASVSDKTLGAAKIFASMLPIMLVYPFLQRFFISGIMLGSVKE</sequence>
<dbReference type="PANTHER" id="PTHR43744">
    <property type="entry name" value="ABC TRANSPORTER PERMEASE PROTEIN MG189-RELATED-RELATED"/>
    <property type="match status" value="1"/>
</dbReference>
<feature type="transmembrane region" description="Helical" evidence="7">
    <location>
        <begin position="261"/>
        <end position="280"/>
    </location>
</feature>